<evidence type="ECO:0000313" key="2">
    <source>
        <dbReference type="EnsemblMetazoa" id="CLYHEMP017099.1"/>
    </source>
</evidence>
<dbReference type="Proteomes" id="UP000594262">
    <property type="component" value="Unplaced"/>
</dbReference>
<proteinExistence type="predicted"/>
<organism evidence="2 3">
    <name type="scientific">Clytia hemisphaerica</name>
    <dbReference type="NCBI Taxonomy" id="252671"/>
    <lineage>
        <taxon>Eukaryota</taxon>
        <taxon>Metazoa</taxon>
        <taxon>Cnidaria</taxon>
        <taxon>Hydrozoa</taxon>
        <taxon>Hydroidolina</taxon>
        <taxon>Leptothecata</taxon>
        <taxon>Obeliida</taxon>
        <taxon>Clytiidae</taxon>
        <taxon>Clytia</taxon>
    </lineage>
</organism>
<feature type="transmembrane region" description="Helical" evidence="1">
    <location>
        <begin position="106"/>
        <end position="124"/>
    </location>
</feature>
<evidence type="ECO:0000256" key="1">
    <source>
        <dbReference type="SAM" id="Phobius"/>
    </source>
</evidence>
<evidence type="ECO:0000313" key="3">
    <source>
        <dbReference type="Proteomes" id="UP000594262"/>
    </source>
</evidence>
<reference evidence="2" key="1">
    <citation type="submission" date="2021-01" db="UniProtKB">
        <authorList>
            <consortium name="EnsemblMetazoa"/>
        </authorList>
    </citation>
    <scope>IDENTIFICATION</scope>
</reference>
<keyword evidence="1" id="KW-0472">Membrane</keyword>
<dbReference type="EnsemblMetazoa" id="CLYHEMT017099.1">
    <property type="protein sequence ID" value="CLYHEMP017099.1"/>
    <property type="gene ID" value="CLYHEMG017099"/>
</dbReference>
<dbReference type="AlphaFoldDB" id="A0A7M5X3D2"/>
<keyword evidence="1" id="KW-0812">Transmembrane</keyword>
<protein>
    <submittedName>
        <fullName evidence="2">Uncharacterized protein</fullName>
    </submittedName>
</protein>
<name>A0A7M5X3D2_9CNID</name>
<accession>A0A7M5X3D2</accession>
<keyword evidence="1" id="KW-1133">Transmembrane helix</keyword>
<sequence>VSKIQSIERRLRALEEDNKLLRKTIIDIIIDNGKLGENDFRNQRHVIDTNTERDVDSVDFENFNILSGDTTLRHYERLQTTSSSKIEVENHEEYGETEDQVIEKKASLFVAVVFIPGCFCLFFLCLNCPLVRLCSCIQKNIIGYEKTFSINKNDTVQGPGNYQKPPMKRTISFYKLLCYLMARKRSGGRSTNIEAV</sequence>
<keyword evidence="3" id="KW-1185">Reference proteome</keyword>